<evidence type="ECO:0000313" key="1">
    <source>
        <dbReference type="EMBL" id="EAR16462.1"/>
    </source>
</evidence>
<dbReference type="HOGENOM" id="CLU_113204_0_0_10"/>
<proteinExistence type="predicted"/>
<sequence length="138" mass="15943">MNGTSEVNLDAIYSYLQQDYETRGYNDALTNAEESYKKDNVELIYMDLRILIERAYAFYENLIANLDYHIDTRSRSGLVDLVEELKSRKETVQKHQEKIREIEAGVQNSSGLSKRAELSYTRGFHKGLVAITQSQILK</sequence>
<dbReference type="EMBL" id="CP001712">
    <property type="protein sequence ID" value="EAR16462.1"/>
    <property type="molecule type" value="Genomic_DNA"/>
</dbReference>
<dbReference type="Proteomes" id="UP000009049">
    <property type="component" value="Chromosome"/>
</dbReference>
<dbReference type="AlphaFoldDB" id="A4CHQ4"/>
<protein>
    <submittedName>
        <fullName evidence="1">Uncharacterized protein</fullName>
    </submittedName>
</protein>
<reference evidence="1 2" key="1">
    <citation type="journal article" date="2009" name="J. Bacteriol.">
        <title>Complete genome sequence of Robiginitalea biformata HTCC2501.</title>
        <authorList>
            <person name="Oh H.M."/>
            <person name="Giovannoni S.J."/>
            <person name="Lee K."/>
            <person name="Ferriera S."/>
            <person name="Johnson J."/>
            <person name="Cho J.C."/>
        </authorList>
    </citation>
    <scope>NUCLEOTIDE SEQUENCE [LARGE SCALE GENOMIC DNA]</scope>
    <source>
        <strain evidence="2">ATCC BAA-864 / HTCC2501 / KCTC 12146</strain>
    </source>
</reference>
<dbReference type="eggNOG" id="ENOG50331KU">
    <property type="taxonomic scope" value="Bacteria"/>
</dbReference>
<evidence type="ECO:0000313" key="2">
    <source>
        <dbReference type="Proteomes" id="UP000009049"/>
    </source>
</evidence>
<dbReference type="KEGG" id="rbi:RB2501_06170"/>
<keyword evidence="2" id="KW-1185">Reference proteome</keyword>
<name>A4CHQ4_ROBBH</name>
<gene>
    <name evidence="1" type="ordered locus">RB2501_06170</name>
</gene>
<organism evidence="1 2">
    <name type="scientific">Robiginitalea biformata (strain ATCC BAA-864 / DSM 15991 / KCTC 12146 / HTCC2501)</name>
    <dbReference type="NCBI Taxonomy" id="313596"/>
    <lineage>
        <taxon>Bacteria</taxon>
        <taxon>Pseudomonadati</taxon>
        <taxon>Bacteroidota</taxon>
        <taxon>Flavobacteriia</taxon>
        <taxon>Flavobacteriales</taxon>
        <taxon>Flavobacteriaceae</taxon>
        <taxon>Robiginitalea</taxon>
    </lineage>
</organism>
<dbReference type="STRING" id="313596.RB2501_06170"/>
<accession>A4CHQ4</accession>